<dbReference type="PRINTS" id="PR00778">
    <property type="entry name" value="HTHARSR"/>
</dbReference>
<organism evidence="5 6">
    <name type="scientific">Ignavibacterium album (strain DSM 19864 / JCM 16511 / NBRC 101810 / Mat9-16)</name>
    <dbReference type="NCBI Taxonomy" id="945713"/>
    <lineage>
        <taxon>Bacteria</taxon>
        <taxon>Pseudomonadati</taxon>
        <taxon>Ignavibacteriota</taxon>
        <taxon>Ignavibacteria</taxon>
        <taxon>Ignavibacteriales</taxon>
        <taxon>Ignavibacteriaceae</taxon>
        <taxon>Ignavibacterium</taxon>
    </lineage>
</organism>
<dbReference type="HOGENOM" id="CLU_097806_3_2_10"/>
<dbReference type="Proteomes" id="UP000007394">
    <property type="component" value="Chromosome"/>
</dbReference>
<dbReference type="KEGG" id="ial:IALB_2689"/>
<dbReference type="GO" id="GO:0003677">
    <property type="term" value="F:DNA binding"/>
    <property type="evidence" value="ECO:0007669"/>
    <property type="project" value="UniProtKB-KW"/>
</dbReference>
<keyword evidence="2" id="KW-0238">DNA-binding</keyword>
<reference evidence="5 6" key="1">
    <citation type="journal article" date="2012" name="Front. Microbiol.">
        <title>Complete genome of Ignavibacterium album, a metabolically versatile, flagellated, facultative anaerobe from the phylum Chlorobi.</title>
        <authorList>
            <person name="Liu Z."/>
            <person name="Frigaard N.-U."/>
            <person name="Vogl K."/>
            <person name="Iino T."/>
            <person name="Ohkuma M."/>
            <person name="Overmann J."/>
            <person name="Bryant D.A."/>
        </authorList>
    </citation>
    <scope>NUCLEOTIDE SEQUENCE [LARGE SCALE GENOMIC DNA]</scope>
    <source>
        <strain evidence="6">DSM 19864 / JCM 16511 / NBRC 101810 / Mat9-16</strain>
    </source>
</reference>
<keyword evidence="1" id="KW-0805">Transcription regulation</keyword>
<proteinExistence type="predicted"/>
<dbReference type="GO" id="GO:0003700">
    <property type="term" value="F:DNA-binding transcription factor activity"/>
    <property type="evidence" value="ECO:0007669"/>
    <property type="project" value="InterPro"/>
</dbReference>
<dbReference type="eggNOG" id="COG0640">
    <property type="taxonomic scope" value="Bacteria"/>
</dbReference>
<evidence type="ECO:0000256" key="1">
    <source>
        <dbReference type="ARBA" id="ARBA00023015"/>
    </source>
</evidence>
<gene>
    <name evidence="5" type="ordered locus">IALB_2689</name>
</gene>
<feature type="domain" description="HTH arsR-type" evidence="4">
    <location>
        <begin position="8"/>
        <end position="103"/>
    </location>
</feature>
<keyword evidence="3" id="KW-0804">Transcription</keyword>
<dbReference type="CDD" id="cd00090">
    <property type="entry name" value="HTH_ARSR"/>
    <property type="match status" value="1"/>
</dbReference>
<dbReference type="RefSeq" id="WP_014561533.1">
    <property type="nucleotide sequence ID" value="NC_017464.1"/>
</dbReference>
<dbReference type="InterPro" id="IPR036390">
    <property type="entry name" value="WH_DNA-bd_sf"/>
</dbReference>
<dbReference type="InterPro" id="IPR011991">
    <property type="entry name" value="ArsR-like_HTH"/>
</dbReference>
<name>I0AN35_IGNAJ</name>
<evidence type="ECO:0000259" key="4">
    <source>
        <dbReference type="PROSITE" id="PS50987"/>
    </source>
</evidence>
<dbReference type="Gene3D" id="1.10.10.10">
    <property type="entry name" value="Winged helix-like DNA-binding domain superfamily/Winged helix DNA-binding domain"/>
    <property type="match status" value="1"/>
</dbReference>
<dbReference type="AlphaFoldDB" id="I0AN35"/>
<dbReference type="OrthoDB" id="9800049at2"/>
<evidence type="ECO:0000313" key="6">
    <source>
        <dbReference type="Proteomes" id="UP000007394"/>
    </source>
</evidence>
<dbReference type="EMBL" id="CP003418">
    <property type="protein sequence ID" value="AFH50392.1"/>
    <property type="molecule type" value="Genomic_DNA"/>
</dbReference>
<sequence>MAITKKDEFTSEEIWLSDIAKALSHPARIKILKILNETDSCIVGTIVDKLPLAQATVSQHLKELKRVGLIEGEIDGPKVCYCLNNKTLVKAKSALDKLFSKIGCC</sequence>
<dbReference type="PROSITE" id="PS50987">
    <property type="entry name" value="HTH_ARSR_2"/>
    <property type="match status" value="1"/>
</dbReference>
<evidence type="ECO:0000256" key="2">
    <source>
        <dbReference type="ARBA" id="ARBA00023125"/>
    </source>
</evidence>
<dbReference type="Pfam" id="PF01022">
    <property type="entry name" value="HTH_5"/>
    <property type="match status" value="1"/>
</dbReference>
<dbReference type="PANTHER" id="PTHR33154">
    <property type="entry name" value="TRANSCRIPTIONAL REGULATOR, ARSR FAMILY"/>
    <property type="match status" value="1"/>
</dbReference>
<dbReference type="STRING" id="945713.IALB_2689"/>
<dbReference type="SUPFAM" id="SSF46785">
    <property type="entry name" value="Winged helix' DNA-binding domain"/>
    <property type="match status" value="1"/>
</dbReference>
<dbReference type="InterPro" id="IPR001845">
    <property type="entry name" value="HTH_ArsR_DNA-bd_dom"/>
</dbReference>
<accession>I0AN35</accession>
<dbReference type="InterPro" id="IPR051081">
    <property type="entry name" value="HTH_MetalResp_TranReg"/>
</dbReference>
<protein>
    <submittedName>
        <fullName evidence="5">Putative ArsR-like transcriptional regulator</fullName>
    </submittedName>
</protein>
<dbReference type="NCBIfam" id="NF033788">
    <property type="entry name" value="HTH_metalloreg"/>
    <property type="match status" value="1"/>
</dbReference>
<evidence type="ECO:0000256" key="3">
    <source>
        <dbReference type="ARBA" id="ARBA00023163"/>
    </source>
</evidence>
<dbReference type="PANTHER" id="PTHR33154:SF15">
    <property type="entry name" value="REGULATORY PROTEIN ARSR"/>
    <property type="match status" value="1"/>
</dbReference>
<dbReference type="InterPro" id="IPR036388">
    <property type="entry name" value="WH-like_DNA-bd_sf"/>
</dbReference>
<dbReference type="SMART" id="SM00418">
    <property type="entry name" value="HTH_ARSR"/>
    <property type="match status" value="1"/>
</dbReference>
<keyword evidence="6" id="KW-1185">Reference proteome</keyword>
<evidence type="ECO:0000313" key="5">
    <source>
        <dbReference type="EMBL" id="AFH50392.1"/>
    </source>
</evidence>